<sequence>MEIHSLPSLRLYWSVDPNFEISYFHLNEDLKKYFNPSCYLSVEQNMIGFKGRSSLKEYLPMKTSQERLQNLGNRYIISFDVYQGKRIGPTDGTLYLLSVVVIRNMHNPEDLSTAERRYIHGVKEIVTCPKSTSDYNMYMKGVDKFDQLMQAYFI</sequence>
<keyword evidence="3" id="KW-1185">Reference proteome</keyword>
<evidence type="ECO:0000259" key="1">
    <source>
        <dbReference type="Pfam" id="PF13843"/>
    </source>
</evidence>
<dbReference type="InterPro" id="IPR029526">
    <property type="entry name" value="PGBD"/>
</dbReference>
<protein>
    <recommendedName>
        <fullName evidence="1">PiggyBac transposable element-derived protein domain-containing protein</fullName>
    </recommendedName>
</protein>
<comment type="caution">
    <text evidence="2">The sequence shown here is derived from an EMBL/GenBank/DDBJ whole genome shotgun (WGS) entry which is preliminary data.</text>
</comment>
<name>A0ABQ9H627_9NEOP</name>
<dbReference type="EMBL" id="JARBHB010000007">
    <property type="protein sequence ID" value="KAJ8879608.1"/>
    <property type="molecule type" value="Genomic_DNA"/>
</dbReference>
<feature type="domain" description="PiggyBac transposable element-derived protein" evidence="1">
    <location>
        <begin position="25"/>
        <end position="90"/>
    </location>
</feature>
<reference evidence="2 3" key="1">
    <citation type="submission" date="2023-02" db="EMBL/GenBank/DDBJ databases">
        <title>LHISI_Scaffold_Assembly.</title>
        <authorList>
            <person name="Stuart O.P."/>
            <person name="Cleave R."/>
            <person name="Magrath M.J.L."/>
            <person name="Mikheyev A.S."/>
        </authorList>
    </citation>
    <scope>NUCLEOTIDE SEQUENCE [LARGE SCALE GENOMIC DNA]</scope>
    <source>
        <strain evidence="2">Daus_M_001</strain>
        <tissue evidence="2">Leg muscle</tissue>
    </source>
</reference>
<dbReference type="Pfam" id="PF13843">
    <property type="entry name" value="DDE_Tnp_1_7"/>
    <property type="match status" value="1"/>
</dbReference>
<proteinExistence type="predicted"/>
<accession>A0ABQ9H627</accession>
<organism evidence="2 3">
    <name type="scientific">Dryococelus australis</name>
    <dbReference type="NCBI Taxonomy" id="614101"/>
    <lineage>
        <taxon>Eukaryota</taxon>
        <taxon>Metazoa</taxon>
        <taxon>Ecdysozoa</taxon>
        <taxon>Arthropoda</taxon>
        <taxon>Hexapoda</taxon>
        <taxon>Insecta</taxon>
        <taxon>Pterygota</taxon>
        <taxon>Neoptera</taxon>
        <taxon>Polyneoptera</taxon>
        <taxon>Phasmatodea</taxon>
        <taxon>Verophasmatodea</taxon>
        <taxon>Anareolatae</taxon>
        <taxon>Phasmatidae</taxon>
        <taxon>Eurycanthinae</taxon>
        <taxon>Dryococelus</taxon>
    </lineage>
</organism>
<evidence type="ECO:0000313" key="3">
    <source>
        <dbReference type="Proteomes" id="UP001159363"/>
    </source>
</evidence>
<dbReference type="Proteomes" id="UP001159363">
    <property type="component" value="Chromosome 6"/>
</dbReference>
<evidence type="ECO:0000313" key="2">
    <source>
        <dbReference type="EMBL" id="KAJ8879608.1"/>
    </source>
</evidence>
<gene>
    <name evidence="2" type="ORF">PR048_020216</name>
</gene>